<evidence type="ECO:0000256" key="4">
    <source>
        <dbReference type="ARBA" id="ARBA00023163"/>
    </source>
</evidence>
<evidence type="ECO:0008006" key="9">
    <source>
        <dbReference type="Google" id="ProtNLM"/>
    </source>
</evidence>
<dbReference type="EMBL" id="CAXLJL010000234">
    <property type="protein sequence ID" value="CAL5134903.1"/>
    <property type="molecule type" value="Genomic_DNA"/>
</dbReference>
<comment type="subcellular location">
    <subcellularLocation>
        <location evidence="1">Nucleus</location>
    </subcellularLocation>
</comment>
<evidence type="ECO:0000313" key="7">
    <source>
        <dbReference type="EMBL" id="CAL5134903.1"/>
    </source>
</evidence>
<protein>
    <recommendedName>
        <fullName evidence="9">Sin3 histone deacetylase corepressor complex component SDS3</fullName>
    </recommendedName>
</protein>
<comment type="caution">
    <text evidence="7">The sequence shown here is derived from an EMBL/GenBank/DDBJ whole genome shotgun (WGS) entry which is preliminary data.</text>
</comment>
<feature type="region of interest" description="Disordered" evidence="6">
    <location>
        <begin position="1"/>
        <end position="28"/>
    </location>
</feature>
<feature type="compositionally biased region" description="Gly residues" evidence="6">
    <location>
        <begin position="420"/>
        <end position="431"/>
    </location>
</feature>
<name>A0AAV2TC01_CALDB</name>
<proteinExistence type="predicted"/>
<dbReference type="Proteomes" id="UP001497525">
    <property type="component" value="Unassembled WGS sequence"/>
</dbReference>
<feature type="compositionally biased region" description="Low complexity" evidence="6">
    <location>
        <begin position="404"/>
        <end position="419"/>
    </location>
</feature>
<evidence type="ECO:0000256" key="1">
    <source>
        <dbReference type="ARBA" id="ARBA00004123"/>
    </source>
</evidence>
<feature type="compositionally biased region" description="Gly residues" evidence="6">
    <location>
        <begin position="387"/>
        <end position="396"/>
    </location>
</feature>
<evidence type="ECO:0000256" key="2">
    <source>
        <dbReference type="ARBA" id="ARBA00022491"/>
    </source>
</evidence>
<keyword evidence="2" id="KW-0678">Repressor</keyword>
<sequence length="559" mass="59177">MKRKSTEKTSVHPVSRENLSDVSDAEETYAEKVSEIQRQLKQLDEKTHPDYLKVKRKVDAWFSEEKQRIQIVHEHKVENIRREFKKESEACDRDCELEKRRVQEYLVSLCEELKRRLEHDRKSIELTPTGDILDFKPAVTRKLRRRGGGGDLSGASASNFMYWGDLLLCGSGWPLSSSSRLTQTDTRDVRSPRPGNSVADISTSHDTHDSAAEHDHDDQVKNPDPVTTSENTATTNSGTTSNSSKGNLFGSLGLNLFDGSLLSHLLASMNSTSSTGAFSNPYMLTSGNGSLGSVFLNGSSSSTAAAAMASGLLMPSALTSNPNSLLAALGSVALTLGGVSQPPSKKRRQQNAPPTTQLNLLLPENDIYADLTIIHRACAKAASASGGTSGGGGGGGRKQHSHHSSSNSAVGSLGSPSHSSGGGHGNEGSGSGSSKSQRDANSATGATPPLSSPGSACFGSPSPFVGESGVTARAAASPSAQTGLSVWIDDGRLYCGNKCFQYGASVVLEGRDGSSQRCTGTIVAIGAQDITIRRSSDHGVCRVTVQQLKQGRYVLWPSK</sequence>
<evidence type="ECO:0000256" key="3">
    <source>
        <dbReference type="ARBA" id="ARBA00023015"/>
    </source>
</evidence>
<dbReference type="SMART" id="SM01401">
    <property type="entry name" value="Sds3"/>
    <property type="match status" value="1"/>
</dbReference>
<evidence type="ECO:0000256" key="6">
    <source>
        <dbReference type="SAM" id="MobiDB-lite"/>
    </source>
</evidence>
<dbReference type="Pfam" id="PF08598">
    <property type="entry name" value="Sds3"/>
    <property type="match status" value="1"/>
</dbReference>
<feature type="region of interest" description="Disordered" evidence="6">
    <location>
        <begin position="179"/>
        <end position="244"/>
    </location>
</feature>
<feature type="compositionally biased region" description="Basic and acidic residues" evidence="6">
    <location>
        <begin position="203"/>
        <end position="221"/>
    </location>
</feature>
<accession>A0AAV2TC01</accession>
<feature type="region of interest" description="Disordered" evidence="6">
    <location>
        <begin position="383"/>
        <end position="458"/>
    </location>
</feature>
<gene>
    <name evidence="7" type="ORF">CDAUBV1_LOCUS8855</name>
</gene>
<keyword evidence="3" id="KW-0805">Transcription regulation</keyword>
<organism evidence="7 8">
    <name type="scientific">Calicophoron daubneyi</name>
    <name type="common">Rumen fluke</name>
    <name type="synonym">Paramphistomum daubneyi</name>
    <dbReference type="NCBI Taxonomy" id="300641"/>
    <lineage>
        <taxon>Eukaryota</taxon>
        <taxon>Metazoa</taxon>
        <taxon>Spiralia</taxon>
        <taxon>Lophotrochozoa</taxon>
        <taxon>Platyhelminthes</taxon>
        <taxon>Trematoda</taxon>
        <taxon>Digenea</taxon>
        <taxon>Plagiorchiida</taxon>
        <taxon>Pronocephalata</taxon>
        <taxon>Paramphistomoidea</taxon>
        <taxon>Paramphistomidae</taxon>
        <taxon>Calicophoron</taxon>
    </lineage>
</organism>
<reference evidence="7" key="1">
    <citation type="submission" date="2024-06" db="EMBL/GenBank/DDBJ databases">
        <authorList>
            <person name="Liu X."/>
            <person name="Lenzi L."/>
            <person name="Haldenby T S."/>
            <person name="Uol C."/>
        </authorList>
    </citation>
    <scope>NUCLEOTIDE SEQUENCE</scope>
</reference>
<feature type="compositionally biased region" description="Low complexity" evidence="6">
    <location>
        <begin position="227"/>
        <end position="244"/>
    </location>
</feature>
<dbReference type="GO" id="GO:0005654">
    <property type="term" value="C:nucleoplasm"/>
    <property type="evidence" value="ECO:0007669"/>
    <property type="project" value="UniProtKB-ARBA"/>
</dbReference>
<keyword evidence="5" id="KW-0539">Nucleus</keyword>
<dbReference type="GO" id="GO:0010468">
    <property type="term" value="P:regulation of gene expression"/>
    <property type="evidence" value="ECO:0007669"/>
    <property type="project" value="UniProtKB-ARBA"/>
</dbReference>
<dbReference type="AlphaFoldDB" id="A0AAV2TC01"/>
<dbReference type="PANTHER" id="PTHR21964">
    <property type="entry name" value="BREAST CANCER METASTASIS-SUPPRESSOR 1"/>
    <property type="match status" value="1"/>
</dbReference>
<evidence type="ECO:0000256" key="5">
    <source>
        <dbReference type="ARBA" id="ARBA00023242"/>
    </source>
</evidence>
<feature type="compositionally biased region" description="Basic and acidic residues" evidence="6">
    <location>
        <begin position="1"/>
        <end position="19"/>
    </location>
</feature>
<keyword evidence="4" id="KW-0804">Transcription</keyword>
<evidence type="ECO:0000313" key="8">
    <source>
        <dbReference type="Proteomes" id="UP001497525"/>
    </source>
</evidence>
<dbReference type="InterPro" id="IPR013907">
    <property type="entry name" value="Sds3"/>
</dbReference>